<keyword evidence="5" id="KW-1185">Reference proteome</keyword>
<proteinExistence type="inferred from homology"/>
<dbReference type="GeneID" id="107224367"/>
<evidence type="ECO:0000259" key="4">
    <source>
        <dbReference type="PROSITE" id="PS00498"/>
    </source>
</evidence>
<dbReference type="InterPro" id="IPR037020">
    <property type="entry name" value="Hemocyanin_C_sf"/>
</dbReference>
<reference evidence="6" key="1">
    <citation type="submission" date="2025-08" db="UniProtKB">
        <authorList>
            <consortium name="RefSeq"/>
        </authorList>
    </citation>
    <scope>IDENTIFICATION</scope>
    <source>
        <tissue evidence="6">Thorax and Abdomen</tissue>
    </source>
</reference>
<dbReference type="InterPro" id="IPR008922">
    <property type="entry name" value="Di-copper_centre_dom_sf"/>
</dbReference>
<dbReference type="Pfam" id="PF03722">
    <property type="entry name" value="Hemocyanin_N"/>
    <property type="match status" value="1"/>
</dbReference>
<dbReference type="Pfam" id="PF03723">
    <property type="entry name" value="Hemocyanin_C"/>
    <property type="match status" value="1"/>
</dbReference>
<dbReference type="AlphaFoldDB" id="A0A6J0C027"/>
<dbReference type="PANTHER" id="PTHR11511">
    <property type="entry name" value="LARVAL STORAGE PROTEIN/PHENOLOXIDASE"/>
    <property type="match status" value="1"/>
</dbReference>
<dbReference type="PROSITE" id="PS00210">
    <property type="entry name" value="HEMOCYANIN_2"/>
    <property type="match status" value="1"/>
</dbReference>
<dbReference type="Gene3D" id="1.10.1280.10">
    <property type="entry name" value="Di-copper center containing domain from catechol oxidase"/>
    <property type="match status" value="1"/>
</dbReference>
<dbReference type="GO" id="GO:0004497">
    <property type="term" value="F:monooxygenase activity"/>
    <property type="evidence" value="ECO:0007669"/>
    <property type="project" value="UniProtKB-KW"/>
</dbReference>
<dbReference type="RefSeq" id="XP_015519877.1">
    <property type="nucleotide sequence ID" value="XM_015664391.2"/>
</dbReference>
<dbReference type="SUPFAM" id="SSF81296">
    <property type="entry name" value="E set domains"/>
    <property type="match status" value="1"/>
</dbReference>
<feature type="domain" description="Tyrosinase copper-binding" evidence="4">
    <location>
        <begin position="401"/>
        <end position="412"/>
    </location>
</feature>
<evidence type="ECO:0000256" key="1">
    <source>
        <dbReference type="ARBA" id="ARBA00009470"/>
    </source>
</evidence>
<keyword evidence="2" id="KW-0758">Storage protein</keyword>
<keyword evidence="3" id="KW-0503">Monooxygenase</keyword>
<dbReference type="Gene3D" id="2.60.40.1520">
    <property type="entry name" value="Hemocyanin, C-terminal domain"/>
    <property type="match status" value="1"/>
</dbReference>
<dbReference type="PANTHER" id="PTHR11511:SF5">
    <property type="entry name" value="FAT-BODY PROTEIN 1-RELATED"/>
    <property type="match status" value="1"/>
</dbReference>
<dbReference type="InterPro" id="IPR000896">
    <property type="entry name" value="Hemocyanin/hexamerin_mid_dom"/>
</dbReference>
<dbReference type="InterPro" id="IPR036697">
    <property type="entry name" value="Hemocyanin_N_sf"/>
</dbReference>
<evidence type="ECO:0000313" key="6">
    <source>
        <dbReference type="RefSeq" id="XP_015519877.1"/>
    </source>
</evidence>
<dbReference type="Pfam" id="PF00372">
    <property type="entry name" value="Hemocyanin_M"/>
    <property type="match status" value="1"/>
</dbReference>
<dbReference type="Gene3D" id="1.20.1370.10">
    <property type="entry name" value="Hemocyanin, N-terminal domain"/>
    <property type="match status" value="1"/>
</dbReference>
<dbReference type="InterPro" id="IPR014756">
    <property type="entry name" value="Ig_E-set"/>
</dbReference>
<organism evidence="6">
    <name type="scientific">Neodiprion lecontei</name>
    <name type="common">Redheaded pine sawfly</name>
    <dbReference type="NCBI Taxonomy" id="441921"/>
    <lineage>
        <taxon>Eukaryota</taxon>
        <taxon>Metazoa</taxon>
        <taxon>Ecdysozoa</taxon>
        <taxon>Arthropoda</taxon>
        <taxon>Hexapoda</taxon>
        <taxon>Insecta</taxon>
        <taxon>Pterygota</taxon>
        <taxon>Neoptera</taxon>
        <taxon>Endopterygota</taxon>
        <taxon>Hymenoptera</taxon>
        <taxon>Tenthredinoidea</taxon>
        <taxon>Diprionidae</taxon>
        <taxon>Diprioninae</taxon>
        <taxon>Neodiprion</taxon>
    </lineage>
</organism>
<dbReference type="KEGG" id="nlo:107224367"/>
<keyword evidence="3" id="KW-0560">Oxidoreductase</keyword>
<dbReference type="InParanoid" id="A0A6J0C027"/>
<name>A0A6J0C027_NEOLC</name>
<comment type="similarity">
    <text evidence="1">Belongs to the tyrosinase family. Hemocyanin subfamily.</text>
</comment>
<dbReference type="GO" id="GO:0045735">
    <property type="term" value="F:nutrient reservoir activity"/>
    <property type="evidence" value="ECO:0007669"/>
    <property type="project" value="UniProtKB-KW"/>
</dbReference>
<dbReference type="InterPro" id="IPR013788">
    <property type="entry name" value="Hemocyanin/hexamerin"/>
</dbReference>
<dbReference type="InterPro" id="IPR002227">
    <property type="entry name" value="Tyrosinase_Cu-bd"/>
</dbReference>
<dbReference type="InterPro" id="IPR005203">
    <property type="entry name" value="Hemocyanin_C"/>
</dbReference>
<dbReference type="OrthoDB" id="6371642at2759"/>
<evidence type="ECO:0000256" key="3">
    <source>
        <dbReference type="ARBA" id="ARBA00023033"/>
    </source>
</evidence>
<dbReference type="Proteomes" id="UP000829291">
    <property type="component" value="Chromosome 1"/>
</dbReference>
<protein>
    <submittedName>
        <fullName evidence="6">Hemocyanin-like</fullName>
    </submittedName>
</protein>
<evidence type="ECO:0000256" key="2">
    <source>
        <dbReference type="ARBA" id="ARBA00022761"/>
    </source>
</evidence>
<sequence>MSLLKKSHGFIMKLAIVFLAIFAAGVSASLTKADTTFLGRQLRVLYLLKNLSEPLQDEDLLALRASFNPETCKDYFNNPETLELFIHEMKRGSLLGREEIFSLFDAKHRYQVKLLFNALMSAKDWSHFMGLSTYIRDKMNHRQFLYAFSTALLHREDCRGIKLPPAYEIIPQMFLTTDVVRRAYQAQMQGKPTLIPMSFTGSVLNPEQRVAYFGEDVGLNAHHAHWHMDFPFWADERKDRAGELFFYMHHQLLARFDAERLSNHLPPVEPLQWEKPIVEGFAPGAVYPGGQEFPVRPDNMFFQNLPERTVADMIEFENRIRDGIDAGMIRDKNGVVVFLNNTEGIDVLGSLIESSTSSLDPRYFGSLHTDAHLLLSRVTDPKGKYGMTPGVMEHFETATRDPAFFRLHKHIDNLFKEHKDRLPPYTYDDLAFPGVRITALKVVGESKASDPNVLVTYFDESYIDLGNAVQGKPVSIRAVVSRLNHEPFKLVATVYSDKNTYAIARVFLAPSKSWFDEDIQLDEARWSMIELDRFPVELRIGSNLITRRSIETSVTASEPLSYPELMKKAKSAFQGESVFEVDTLHRHCGFPHRLLLPQGRHQGMDFKLYVILTDLKTDLHSTFEHPYVMNEIPALSYCGVLDGVFPDIRPMGFPFDRRIIHSNNFQQANTKVIDVTIKNVKYQ</sequence>
<dbReference type="PROSITE" id="PS00209">
    <property type="entry name" value="HEMOCYANIN_1"/>
    <property type="match status" value="1"/>
</dbReference>
<dbReference type="PRINTS" id="PR00187">
    <property type="entry name" value="HAEMOCYANIN"/>
</dbReference>
<gene>
    <name evidence="6" type="primary">LOC107224367</name>
</gene>
<dbReference type="SUPFAM" id="SSF48050">
    <property type="entry name" value="Hemocyanin, N-terminal domain"/>
    <property type="match status" value="1"/>
</dbReference>
<dbReference type="GO" id="GO:0005615">
    <property type="term" value="C:extracellular space"/>
    <property type="evidence" value="ECO:0007669"/>
    <property type="project" value="UniProtKB-ARBA"/>
</dbReference>
<accession>A0A6J0C027</accession>
<dbReference type="InterPro" id="IPR005204">
    <property type="entry name" value="Hemocyanin_N"/>
</dbReference>
<dbReference type="SUPFAM" id="SSF48056">
    <property type="entry name" value="Di-copper centre-containing domain"/>
    <property type="match status" value="1"/>
</dbReference>
<dbReference type="PROSITE" id="PS00498">
    <property type="entry name" value="TYROSINASE_2"/>
    <property type="match status" value="1"/>
</dbReference>
<evidence type="ECO:0000313" key="5">
    <source>
        <dbReference type="Proteomes" id="UP000829291"/>
    </source>
</evidence>